<evidence type="ECO:0000313" key="3">
    <source>
        <dbReference type="Proteomes" id="UP001139369"/>
    </source>
</evidence>
<comment type="caution">
    <text evidence="2">The sequence shown here is derived from an EMBL/GenBank/DDBJ whole genome shotgun (WGS) entry which is preliminary data.</text>
</comment>
<dbReference type="Pfam" id="PF10412">
    <property type="entry name" value="TrwB_AAD_bind"/>
    <property type="match status" value="1"/>
</dbReference>
<proteinExistence type="predicted"/>
<dbReference type="AlphaFoldDB" id="A0A9X2ANV9"/>
<dbReference type="InterPro" id="IPR027417">
    <property type="entry name" value="P-loop_NTPase"/>
</dbReference>
<protein>
    <submittedName>
        <fullName evidence="2">Type IV secretion system DNA-binding domain-containing protein</fullName>
    </submittedName>
</protein>
<dbReference type="Gene3D" id="3.40.50.300">
    <property type="entry name" value="P-loop containing nucleotide triphosphate hydrolases"/>
    <property type="match status" value="2"/>
</dbReference>
<dbReference type="InterPro" id="IPR051162">
    <property type="entry name" value="T4SS_component"/>
</dbReference>
<sequence>MNPSYKNYISYFAFTNFRTDGKLFGILQKDRLLHTYILGKTGAGKTNLLTSLILQDITNKRGICVFDVHGDLSHTIINNVPQNQKKDIIYLDIADPELVYRYNPLKRVSVEKRSLVASSLLESFQKLWKGAWGVKLEHILRYIILTLLDQPQAYISDIHRIIHDTNYQNQCLKNIQNPSLIRFWETEFKKYTKNDIVPILNKVGAFLAHPSIRRFLIENKQELSLRRCMDEGKIVVVNISKGKLGSDVSNIVGSFLLNAIMGAGFSRIDTQEQYRKPFHLFLDEFQNYTTSSIINLLSEIRKWKISLTLAHQYLFQLDTDIKNAVLGNVGTIICFRLGQADAKYMAQEFHPVFETSDFVNLENYDIYLKLMIYGKPCKPFSASTCKFSYILTLPT</sequence>
<evidence type="ECO:0000313" key="2">
    <source>
        <dbReference type="EMBL" id="MCI2230324.1"/>
    </source>
</evidence>
<evidence type="ECO:0000259" key="1">
    <source>
        <dbReference type="Pfam" id="PF10412"/>
    </source>
</evidence>
<dbReference type="Proteomes" id="UP001139369">
    <property type="component" value="Unassembled WGS sequence"/>
</dbReference>
<name>A0A9X2ANV9_9FLAO</name>
<keyword evidence="2" id="KW-0238">DNA-binding</keyword>
<dbReference type="GO" id="GO:0003677">
    <property type="term" value="F:DNA binding"/>
    <property type="evidence" value="ECO:0007669"/>
    <property type="project" value="UniProtKB-KW"/>
</dbReference>
<feature type="domain" description="Type IV secretion system coupling protein TraD DNA-binding" evidence="1">
    <location>
        <begin position="33"/>
        <end position="346"/>
    </location>
</feature>
<keyword evidence="3" id="KW-1185">Reference proteome</keyword>
<dbReference type="RefSeq" id="WP_242179434.1">
    <property type="nucleotide sequence ID" value="NZ_JAKQYM010000015.1"/>
</dbReference>
<organism evidence="2 3">
    <name type="scientific">Polaribacter marinus</name>
    <dbReference type="NCBI Taxonomy" id="2916838"/>
    <lineage>
        <taxon>Bacteria</taxon>
        <taxon>Pseudomonadati</taxon>
        <taxon>Bacteroidota</taxon>
        <taxon>Flavobacteriia</taxon>
        <taxon>Flavobacteriales</taxon>
        <taxon>Flavobacteriaceae</taxon>
    </lineage>
</organism>
<gene>
    <name evidence="2" type="ORF">MC378_14185</name>
</gene>
<dbReference type="SUPFAM" id="SSF52540">
    <property type="entry name" value="P-loop containing nucleoside triphosphate hydrolases"/>
    <property type="match status" value="1"/>
</dbReference>
<dbReference type="PANTHER" id="PTHR30121">
    <property type="entry name" value="UNCHARACTERIZED PROTEIN YJGR-RELATED"/>
    <property type="match status" value="1"/>
</dbReference>
<accession>A0A9X2ANV9</accession>
<dbReference type="InterPro" id="IPR019476">
    <property type="entry name" value="T4SS_TraD_DNA-bd"/>
</dbReference>
<dbReference type="PANTHER" id="PTHR30121:SF11">
    <property type="entry name" value="AAA+ ATPASE DOMAIN-CONTAINING PROTEIN"/>
    <property type="match status" value="1"/>
</dbReference>
<dbReference type="EMBL" id="JAKQYM010000015">
    <property type="protein sequence ID" value="MCI2230324.1"/>
    <property type="molecule type" value="Genomic_DNA"/>
</dbReference>
<dbReference type="CDD" id="cd01127">
    <property type="entry name" value="TrwB_TraG_TraD_VirD4"/>
    <property type="match status" value="1"/>
</dbReference>
<reference evidence="2" key="1">
    <citation type="submission" date="2022-02" db="EMBL/GenBank/DDBJ databases">
        <title>Polaribacter sp. MSW13, isolated from seawater.</title>
        <authorList>
            <person name="Kristyanto S."/>
            <person name="Jung J."/>
            <person name="Jeon C.O."/>
        </authorList>
    </citation>
    <scope>NUCLEOTIDE SEQUENCE</scope>
    <source>
        <strain evidence="2">MSW13</strain>
    </source>
</reference>